<organism evidence="2 3">
    <name type="scientific">Labilibaculum manganireducens</name>
    <dbReference type="NCBI Taxonomy" id="1940525"/>
    <lineage>
        <taxon>Bacteria</taxon>
        <taxon>Pseudomonadati</taxon>
        <taxon>Bacteroidota</taxon>
        <taxon>Bacteroidia</taxon>
        <taxon>Marinilabiliales</taxon>
        <taxon>Marinifilaceae</taxon>
        <taxon>Labilibaculum</taxon>
    </lineage>
</organism>
<accession>A0A2N3I8A4</accession>
<keyword evidence="1" id="KW-1133">Transmembrane helix</keyword>
<protein>
    <submittedName>
        <fullName evidence="2">Uncharacterized protein</fullName>
    </submittedName>
</protein>
<feature type="transmembrane region" description="Helical" evidence="1">
    <location>
        <begin position="6"/>
        <end position="23"/>
    </location>
</feature>
<evidence type="ECO:0000313" key="2">
    <source>
        <dbReference type="EMBL" id="PKQ66519.1"/>
    </source>
</evidence>
<proteinExistence type="predicted"/>
<dbReference type="AlphaFoldDB" id="A0A2N3I8A4"/>
<comment type="caution">
    <text evidence="2">The sequence shown here is derived from an EMBL/GenBank/DDBJ whole genome shotgun (WGS) entry which is preliminary data.</text>
</comment>
<sequence>MNSKIIVTITVVVILSIFITYKYQVASLRKERDIQMRMIAKESLIRDSILFMIAPKLAPIVSKSWSIKKRDKNKALFVIIPEEGCWACFEPKLKGLSYLEKIYSMEVIFITSDIHIRTLRIILKDELFSKNVINISSLDSEYVKSLPGKDIVFVLYDSVSQVSIPYVESKFEDPIEFIKRNYNACYLDNEKANKCYE</sequence>
<keyword evidence="1" id="KW-0812">Transmembrane</keyword>
<dbReference type="Proteomes" id="UP000233618">
    <property type="component" value="Unassembled WGS sequence"/>
</dbReference>
<keyword evidence="1" id="KW-0472">Membrane</keyword>
<dbReference type="EMBL" id="MVDE01000014">
    <property type="protein sequence ID" value="PKQ66519.1"/>
    <property type="molecule type" value="Genomic_DNA"/>
</dbReference>
<reference evidence="2 3" key="1">
    <citation type="journal article" date="2017" name="Front. Microbiol.">
        <title>Labilibaculum manganireducens gen. nov., sp. nov. and Labilibaculum filiforme sp. nov., Novel Bacteroidetes Isolated from Subsurface Sediments of the Baltic Sea.</title>
        <authorList>
            <person name="Vandieken V."/>
            <person name="Marshall I.P."/>
            <person name="Niemann H."/>
            <person name="Engelen B."/>
            <person name="Cypionka H."/>
        </authorList>
    </citation>
    <scope>NUCLEOTIDE SEQUENCE [LARGE SCALE GENOMIC DNA]</scope>
    <source>
        <strain evidence="2 3">59.10-2M</strain>
    </source>
</reference>
<name>A0A2N3I8A4_9BACT</name>
<dbReference type="RefSeq" id="WP_143470884.1">
    <property type="nucleotide sequence ID" value="NZ_MVDE01000014.1"/>
</dbReference>
<evidence type="ECO:0000313" key="3">
    <source>
        <dbReference type="Proteomes" id="UP000233618"/>
    </source>
</evidence>
<keyword evidence="3" id="KW-1185">Reference proteome</keyword>
<evidence type="ECO:0000256" key="1">
    <source>
        <dbReference type="SAM" id="Phobius"/>
    </source>
</evidence>
<gene>
    <name evidence="2" type="ORF">BZG01_10870</name>
</gene>